<dbReference type="OrthoDB" id="6196416at2"/>
<accession>A0A369CDH3</accession>
<evidence type="ECO:0000313" key="2">
    <source>
        <dbReference type="Proteomes" id="UP000252707"/>
    </source>
</evidence>
<dbReference type="EMBL" id="QPJY01000003">
    <property type="protein sequence ID" value="RCX31258.1"/>
    <property type="molecule type" value="Genomic_DNA"/>
</dbReference>
<evidence type="ECO:0000313" key="1">
    <source>
        <dbReference type="EMBL" id="RCX31258.1"/>
    </source>
</evidence>
<protein>
    <submittedName>
        <fullName evidence="1">Uncharacterized protein</fullName>
    </submittedName>
</protein>
<dbReference type="RefSeq" id="WP_114279435.1">
    <property type="nucleotide sequence ID" value="NZ_QPJY01000003.1"/>
</dbReference>
<sequence length="140" mass="16084">MKPTPRPSHALITLGLLMLLLAGCAGMQQRESQDRFEARLRAFENAVRWGEFQLANALHRPGGTVSPEPDYDRLREIRVTAVDLLGVQFSPAGDRAHVQSRIDYTHEYTQRVRSIVYEHDWELDVDAKEWYLLSPLPELD</sequence>
<comment type="caution">
    <text evidence="1">The sequence shown here is derived from an EMBL/GenBank/DDBJ whole genome shotgun (WGS) entry which is preliminary data.</text>
</comment>
<reference evidence="1 2" key="1">
    <citation type="submission" date="2018-07" db="EMBL/GenBank/DDBJ databases">
        <title>Genomic Encyclopedia of Type Strains, Phase IV (KMG-IV): sequencing the most valuable type-strain genomes for metagenomic binning, comparative biology and taxonomic classification.</title>
        <authorList>
            <person name="Goeker M."/>
        </authorList>
    </citation>
    <scope>NUCLEOTIDE SEQUENCE [LARGE SCALE GENOMIC DNA]</scope>
    <source>
        <strain evidence="1 2">DSM 26407</strain>
    </source>
</reference>
<gene>
    <name evidence="1" type="ORF">DFQ59_103225</name>
</gene>
<proteinExistence type="predicted"/>
<name>A0A369CDH3_9GAMM</name>
<dbReference type="Proteomes" id="UP000252707">
    <property type="component" value="Unassembled WGS sequence"/>
</dbReference>
<organism evidence="1 2">
    <name type="scientific">Thioalbus denitrificans</name>
    <dbReference type="NCBI Taxonomy" id="547122"/>
    <lineage>
        <taxon>Bacteria</taxon>
        <taxon>Pseudomonadati</taxon>
        <taxon>Pseudomonadota</taxon>
        <taxon>Gammaproteobacteria</taxon>
        <taxon>Chromatiales</taxon>
        <taxon>Ectothiorhodospiraceae</taxon>
        <taxon>Thioalbus</taxon>
    </lineage>
</organism>
<dbReference type="AlphaFoldDB" id="A0A369CDH3"/>
<keyword evidence="2" id="KW-1185">Reference proteome</keyword>
<dbReference type="PROSITE" id="PS51257">
    <property type="entry name" value="PROKAR_LIPOPROTEIN"/>
    <property type="match status" value="1"/>
</dbReference>